<dbReference type="RefSeq" id="WP_132189464.1">
    <property type="nucleotide sequence ID" value="NZ_SLWM01000006.1"/>
</dbReference>
<protein>
    <submittedName>
        <fullName evidence="2">Uncharacterized protein</fullName>
    </submittedName>
</protein>
<keyword evidence="3" id="KW-1185">Reference proteome</keyword>
<organism evidence="2 3">
    <name type="scientific">Kribbella orskensis</name>
    <dbReference type="NCBI Taxonomy" id="2512216"/>
    <lineage>
        <taxon>Bacteria</taxon>
        <taxon>Bacillati</taxon>
        <taxon>Actinomycetota</taxon>
        <taxon>Actinomycetes</taxon>
        <taxon>Propionibacteriales</taxon>
        <taxon>Kribbellaceae</taxon>
        <taxon>Kribbella</taxon>
    </lineage>
</organism>
<feature type="region of interest" description="Disordered" evidence="1">
    <location>
        <begin position="83"/>
        <end position="111"/>
    </location>
</feature>
<dbReference type="Proteomes" id="UP000295818">
    <property type="component" value="Unassembled WGS sequence"/>
</dbReference>
<proteinExistence type="predicted"/>
<name>A0ABY2BJR6_9ACTN</name>
<evidence type="ECO:0000256" key="1">
    <source>
        <dbReference type="SAM" id="MobiDB-lite"/>
    </source>
</evidence>
<gene>
    <name evidence="2" type="ORF">EV644_10644</name>
</gene>
<dbReference type="EMBL" id="SLWM01000006">
    <property type="protein sequence ID" value="TCO22737.1"/>
    <property type="molecule type" value="Genomic_DNA"/>
</dbReference>
<accession>A0ABY2BJR6</accession>
<sequence>MDLRKVDEVAVSPQSEDRVLIWWRQAGGWSSFAYVDEDSGWVDPGDVLWWLLSQGARLELVRPALSAAYPAFDVDAEVDRVTMPDRAEKRAKDEQRRRDARAEFMRARRQR</sequence>
<reference evidence="2 3" key="1">
    <citation type="journal article" date="2015" name="Stand. Genomic Sci.">
        <title>Genomic Encyclopedia of Bacterial and Archaeal Type Strains, Phase III: the genomes of soil and plant-associated and newly described type strains.</title>
        <authorList>
            <person name="Whitman W.B."/>
            <person name="Woyke T."/>
            <person name="Klenk H.P."/>
            <person name="Zhou Y."/>
            <person name="Lilburn T.G."/>
            <person name="Beck B.J."/>
            <person name="De Vos P."/>
            <person name="Vandamme P."/>
            <person name="Eisen J.A."/>
            <person name="Garrity G."/>
            <person name="Hugenholtz P."/>
            <person name="Kyrpides N.C."/>
        </authorList>
    </citation>
    <scope>NUCLEOTIDE SEQUENCE [LARGE SCALE GENOMIC DNA]</scope>
    <source>
        <strain evidence="2 3">VKM Ac-2538</strain>
    </source>
</reference>
<evidence type="ECO:0000313" key="2">
    <source>
        <dbReference type="EMBL" id="TCO22737.1"/>
    </source>
</evidence>
<comment type="caution">
    <text evidence="2">The sequence shown here is derived from an EMBL/GenBank/DDBJ whole genome shotgun (WGS) entry which is preliminary data.</text>
</comment>
<evidence type="ECO:0000313" key="3">
    <source>
        <dbReference type="Proteomes" id="UP000295818"/>
    </source>
</evidence>